<protein>
    <submittedName>
        <fullName evidence="2">TTN</fullName>
        <ecNumber evidence="2">2.7.11.1</ecNumber>
    </submittedName>
</protein>
<evidence type="ECO:0000313" key="3">
    <source>
        <dbReference type="Proteomes" id="UP000507470"/>
    </source>
</evidence>
<reference evidence="2 3" key="1">
    <citation type="submission" date="2020-06" db="EMBL/GenBank/DDBJ databases">
        <authorList>
            <person name="Li R."/>
            <person name="Bekaert M."/>
        </authorList>
    </citation>
    <scope>NUCLEOTIDE SEQUENCE [LARGE SCALE GENOMIC DNA]</scope>
    <source>
        <strain evidence="3">wild</strain>
    </source>
</reference>
<accession>A0A6J8ABQ3</accession>
<keyword evidence="3" id="KW-1185">Reference proteome</keyword>
<dbReference type="Pfam" id="PF07679">
    <property type="entry name" value="I-set"/>
    <property type="match status" value="1"/>
</dbReference>
<sequence>MTEEQENFYRHCSVIVDVLKHLFLQLIDFYLKIQGITFEDFIRKYQHEIYHLCVNMYPCCSCPTGTPKGYRDSTVLHDTQMNILLDKSGAKLPRHNPRSRSSPKCCCPVKTGISVQSLDVSLARVLLITFLVSLPSQERKAIDDRVNIRNNASGHATKGLMGNNEYRSSIDEITHCLLIIARICKKETEIKQMLSDALVKPLNTNIYIQLQANLLQQIEREDRIEKAIEKLKIAIEDLISPKDLNLSLGETFSRPLENKDVYEGHDVQFECEVTRSDFEGKWLKNGIELRKSQNICIEKDGRVRRLDIYGKVYKTGENTLLK</sequence>
<feature type="domain" description="Immunoglobulin I-set" evidence="1">
    <location>
        <begin position="251"/>
        <end position="309"/>
    </location>
</feature>
<dbReference type="GO" id="GO:0004674">
    <property type="term" value="F:protein serine/threonine kinase activity"/>
    <property type="evidence" value="ECO:0007669"/>
    <property type="project" value="UniProtKB-EC"/>
</dbReference>
<dbReference type="OrthoDB" id="6153753at2759"/>
<dbReference type="Proteomes" id="UP000507470">
    <property type="component" value="Unassembled WGS sequence"/>
</dbReference>
<evidence type="ECO:0000313" key="2">
    <source>
        <dbReference type="EMBL" id="CAC5365102.1"/>
    </source>
</evidence>
<dbReference type="SUPFAM" id="SSF48726">
    <property type="entry name" value="Immunoglobulin"/>
    <property type="match status" value="1"/>
</dbReference>
<proteinExistence type="predicted"/>
<gene>
    <name evidence="2" type="ORF">MCOR_5912</name>
</gene>
<dbReference type="AlphaFoldDB" id="A0A6J8ABQ3"/>
<dbReference type="Gene3D" id="2.60.40.10">
    <property type="entry name" value="Immunoglobulins"/>
    <property type="match status" value="1"/>
</dbReference>
<keyword evidence="2" id="KW-0808">Transferase</keyword>
<organism evidence="2 3">
    <name type="scientific">Mytilus coruscus</name>
    <name type="common">Sea mussel</name>
    <dbReference type="NCBI Taxonomy" id="42192"/>
    <lineage>
        <taxon>Eukaryota</taxon>
        <taxon>Metazoa</taxon>
        <taxon>Spiralia</taxon>
        <taxon>Lophotrochozoa</taxon>
        <taxon>Mollusca</taxon>
        <taxon>Bivalvia</taxon>
        <taxon>Autobranchia</taxon>
        <taxon>Pteriomorphia</taxon>
        <taxon>Mytilida</taxon>
        <taxon>Mytiloidea</taxon>
        <taxon>Mytilidae</taxon>
        <taxon>Mytilinae</taxon>
        <taxon>Mytilus</taxon>
    </lineage>
</organism>
<name>A0A6J8ABQ3_MYTCO</name>
<dbReference type="InterPro" id="IPR013098">
    <property type="entry name" value="Ig_I-set"/>
</dbReference>
<dbReference type="EMBL" id="CACVKT020001098">
    <property type="protein sequence ID" value="CAC5365102.1"/>
    <property type="molecule type" value="Genomic_DNA"/>
</dbReference>
<dbReference type="InterPro" id="IPR013783">
    <property type="entry name" value="Ig-like_fold"/>
</dbReference>
<dbReference type="EC" id="2.7.11.1" evidence="2"/>
<dbReference type="InterPro" id="IPR036179">
    <property type="entry name" value="Ig-like_dom_sf"/>
</dbReference>
<evidence type="ECO:0000259" key="1">
    <source>
        <dbReference type="Pfam" id="PF07679"/>
    </source>
</evidence>